<dbReference type="RefSeq" id="WP_159748564.1">
    <property type="nucleotide sequence ID" value="NZ_BLIR01000003.1"/>
</dbReference>
<gene>
    <name evidence="2" type="ORF">Stube_61970</name>
</gene>
<dbReference type="Proteomes" id="UP000431826">
    <property type="component" value="Unassembled WGS sequence"/>
</dbReference>
<name>A0A640V1Q0_9ACTN</name>
<evidence type="ECO:0000313" key="3">
    <source>
        <dbReference type="Proteomes" id="UP000431826"/>
    </source>
</evidence>
<dbReference type="OrthoDB" id="4230291at2"/>
<evidence type="ECO:0000256" key="1">
    <source>
        <dbReference type="SAM" id="Phobius"/>
    </source>
</evidence>
<comment type="caution">
    <text evidence="2">The sequence shown here is derived from an EMBL/GenBank/DDBJ whole genome shotgun (WGS) entry which is preliminary data.</text>
</comment>
<organism evidence="2 3">
    <name type="scientific">Streptomyces tubercidicus</name>
    <dbReference type="NCBI Taxonomy" id="47759"/>
    <lineage>
        <taxon>Bacteria</taxon>
        <taxon>Bacillati</taxon>
        <taxon>Actinomycetota</taxon>
        <taxon>Actinomycetes</taxon>
        <taxon>Kitasatosporales</taxon>
        <taxon>Streptomycetaceae</taxon>
        <taxon>Streptomyces</taxon>
    </lineage>
</organism>
<protein>
    <submittedName>
        <fullName evidence="2">Uncharacterized protein</fullName>
    </submittedName>
</protein>
<accession>A0A640V1Q0</accession>
<dbReference type="EMBL" id="BLIR01000003">
    <property type="protein sequence ID" value="GFE41524.1"/>
    <property type="molecule type" value="Genomic_DNA"/>
</dbReference>
<feature type="transmembrane region" description="Helical" evidence="1">
    <location>
        <begin position="94"/>
        <end position="113"/>
    </location>
</feature>
<keyword evidence="1" id="KW-1133">Transmembrane helix</keyword>
<dbReference type="AlphaFoldDB" id="A0A640V1Q0"/>
<sequence>MNTRRTHAAGVSGESLSHPHIRRAFRSTKLLVGCYVGLSALTLVAIILLRDRPDIVTDAVWVRTIIVVATSLLMASFVARTVRGHNRSYLRLRLASAVMVVAIAVIVALPGGFPLWLKIEQGVCGVLLTGVVVIVNGKRVRAVFGGR</sequence>
<dbReference type="GeneID" id="96287256"/>
<feature type="transmembrane region" description="Helical" evidence="1">
    <location>
        <begin position="119"/>
        <end position="137"/>
    </location>
</feature>
<feature type="transmembrane region" description="Helical" evidence="1">
    <location>
        <begin position="61"/>
        <end position="82"/>
    </location>
</feature>
<proteinExistence type="predicted"/>
<feature type="transmembrane region" description="Helical" evidence="1">
    <location>
        <begin position="30"/>
        <end position="49"/>
    </location>
</feature>
<keyword evidence="3" id="KW-1185">Reference proteome</keyword>
<evidence type="ECO:0000313" key="2">
    <source>
        <dbReference type="EMBL" id="GFE41524.1"/>
    </source>
</evidence>
<reference evidence="2 3" key="1">
    <citation type="submission" date="2019-12" db="EMBL/GenBank/DDBJ databases">
        <title>Whole genome shotgun sequence of Streptomyces tubercidicus NBRC 13090.</title>
        <authorList>
            <person name="Ichikawa N."/>
            <person name="Kimura A."/>
            <person name="Kitahashi Y."/>
            <person name="Komaki H."/>
            <person name="Tamura T."/>
        </authorList>
    </citation>
    <scope>NUCLEOTIDE SEQUENCE [LARGE SCALE GENOMIC DNA]</scope>
    <source>
        <strain evidence="2 3">NBRC 13090</strain>
    </source>
</reference>
<keyword evidence="1" id="KW-0812">Transmembrane</keyword>
<keyword evidence="1" id="KW-0472">Membrane</keyword>